<keyword evidence="3" id="KW-1185">Reference proteome</keyword>
<protein>
    <submittedName>
        <fullName evidence="2">DUF927 domain-containing protein</fullName>
    </submittedName>
</protein>
<dbReference type="EMBL" id="JBHSWE010000001">
    <property type="protein sequence ID" value="MFC6670500.1"/>
    <property type="molecule type" value="Genomic_DNA"/>
</dbReference>
<evidence type="ECO:0000259" key="1">
    <source>
        <dbReference type="Pfam" id="PF06048"/>
    </source>
</evidence>
<feature type="domain" description="DUF927" evidence="1">
    <location>
        <begin position="12"/>
        <end position="250"/>
    </location>
</feature>
<dbReference type="Proteomes" id="UP001596422">
    <property type="component" value="Unassembled WGS sequence"/>
</dbReference>
<proteinExistence type="predicted"/>
<sequence length="288" mass="30839">MQQQGVQLLGDDDKSETITTKPVTVKAGTRDTEGNNWGVLVWWLDQDDRPHEIAIPKRLFHAQGTELAQRLADGGLPIVPGKERKLLTYLAMFNVQQRLVAASCTGWLRNAFVLPNETINAPAGESIVYQPTGLSNHARAMRRNGTLEQWQAGVLDASPMVRFLICASLSAPVRYPVGVEAGGFHIYDETSRGKTTALQAAASCWGSGVDPQRAGGAETYISRWNATANALEAKAELHNDLPMVVDEIGEGIPGSSVAPSTASSPERDVIAVNRLGASATPKAGVSRS</sequence>
<dbReference type="Pfam" id="PF06048">
    <property type="entry name" value="DUF927"/>
    <property type="match status" value="1"/>
</dbReference>
<name>A0ABW1ZZ48_9GAMM</name>
<dbReference type="RefSeq" id="WP_379913011.1">
    <property type="nucleotide sequence ID" value="NZ_JBHSWE010000001.1"/>
</dbReference>
<reference evidence="3" key="1">
    <citation type="journal article" date="2019" name="Int. J. Syst. Evol. Microbiol.">
        <title>The Global Catalogue of Microorganisms (GCM) 10K type strain sequencing project: providing services to taxonomists for standard genome sequencing and annotation.</title>
        <authorList>
            <consortium name="The Broad Institute Genomics Platform"/>
            <consortium name="The Broad Institute Genome Sequencing Center for Infectious Disease"/>
            <person name="Wu L."/>
            <person name="Ma J."/>
        </authorList>
    </citation>
    <scope>NUCLEOTIDE SEQUENCE [LARGE SCALE GENOMIC DNA]</scope>
    <source>
        <strain evidence="3">NBRC 111756</strain>
    </source>
</reference>
<accession>A0ABW1ZZ48</accession>
<evidence type="ECO:0000313" key="3">
    <source>
        <dbReference type="Proteomes" id="UP001596422"/>
    </source>
</evidence>
<comment type="caution">
    <text evidence="2">The sequence shown here is derived from an EMBL/GenBank/DDBJ whole genome shotgun (WGS) entry which is preliminary data.</text>
</comment>
<evidence type="ECO:0000313" key="2">
    <source>
        <dbReference type="EMBL" id="MFC6670500.1"/>
    </source>
</evidence>
<gene>
    <name evidence="2" type="ORF">ACFQDL_10685</name>
</gene>
<organism evidence="2 3">
    <name type="scientific">Marinobacterium aestuariivivens</name>
    <dbReference type="NCBI Taxonomy" id="1698799"/>
    <lineage>
        <taxon>Bacteria</taxon>
        <taxon>Pseudomonadati</taxon>
        <taxon>Pseudomonadota</taxon>
        <taxon>Gammaproteobacteria</taxon>
        <taxon>Oceanospirillales</taxon>
        <taxon>Oceanospirillaceae</taxon>
        <taxon>Marinobacterium</taxon>
    </lineage>
</organism>
<dbReference type="InterPro" id="IPR009270">
    <property type="entry name" value="DUF927"/>
</dbReference>